<accession>A0AC61RX58</accession>
<name>A0AC61RX58_9FIRM</name>
<comment type="caution">
    <text evidence="1">The sequence shown here is derived from an EMBL/GenBank/DDBJ whole genome shotgun (WGS) entry which is preliminary data.</text>
</comment>
<keyword evidence="2" id="KW-1185">Reference proteome</keyword>
<gene>
    <name evidence="1" type="ORF">E5329_10315</name>
</gene>
<sequence length="68" mass="7911">MRKDDFRYLLRLKEPPFHPSENCRDRNSFLNSCPMEYPGSSGGDYREGAIRICTKSGRRTVLSLYKGH</sequence>
<evidence type="ECO:0000313" key="2">
    <source>
        <dbReference type="Proteomes" id="UP000304953"/>
    </source>
</evidence>
<organism evidence="1 2">
    <name type="scientific">Petralouisia muris</name>
    <dbReference type="NCBI Taxonomy" id="3032872"/>
    <lineage>
        <taxon>Bacteria</taxon>
        <taxon>Bacillati</taxon>
        <taxon>Bacillota</taxon>
        <taxon>Clostridia</taxon>
        <taxon>Lachnospirales</taxon>
        <taxon>Lachnospiraceae</taxon>
        <taxon>Petralouisia</taxon>
    </lineage>
</organism>
<reference evidence="1" key="1">
    <citation type="submission" date="2019-04" db="EMBL/GenBank/DDBJ databases">
        <title>Microbes associate with the intestines of laboratory mice.</title>
        <authorList>
            <person name="Navarre W."/>
            <person name="Wong E."/>
            <person name="Huang K."/>
            <person name="Tropini C."/>
            <person name="Ng K."/>
            <person name="Yu B."/>
        </authorList>
    </citation>
    <scope>NUCLEOTIDE SEQUENCE</scope>
    <source>
        <strain evidence="1">NM01_1-7b</strain>
    </source>
</reference>
<dbReference type="Proteomes" id="UP000304953">
    <property type="component" value="Unassembled WGS sequence"/>
</dbReference>
<evidence type="ECO:0000313" key="1">
    <source>
        <dbReference type="EMBL" id="TGY96414.1"/>
    </source>
</evidence>
<protein>
    <submittedName>
        <fullName evidence="1">Uncharacterized protein</fullName>
    </submittedName>
</protein>
<proteinExistence type="predicted"/>
<dbReference type="EMBL" id="SRYA01000017">
    <property type="protein sequence ID" value="TGY96414.1"/>
    <property type="molecule type" value="Genomic_DNA"/>
</dbReference>